<dbReference type="CDD" id="cd00367">
    <property type="entry name" value="PTS-HPr_like"/>
    <property type="match status" value="1"/>
</dbReference>
<evidence type="ECO:0000256" key="2">
    <source>
        <dbReference type="ARBA" id="ARBA00022490"/>
    </source>
</evidence>
<dbReference type="Pfam" id="PF00381">
    <property type="entry name" value="PTS-HPr"/>
    <property type="match status" value="1"/>
</dbReference>
<reference evidence="5 6" key="1">
    <citation type="submission" date="2024-11" db="EMBL/GenBank/DDBJ databases">
        <authorList>
            <person name="Heng Y.C."/>
            <person name="Lim A.C.H."/>
            <person name="Lee J.K.Y."/>
            <person name="Kittelmann S."/>
        </authorList>
    </citation>
    <scope>NUCLEOTIDE SEQUENCE [LARGE SCALE GENOMIC DNA]</scope>
    <source>
        <strain evidence="5 6">WILCCON 0202</strain>
    </source>
</reference>
<dbReference type="EMBL" id="JBJHZY010000001">
    <property type="protein sequence ID" value="MFL0267993.1"/>
    <property type="molecule type" value="Genomic_DNA"/>
</dbReference>
<evidence type="ECO:0000256" key="1">
    <source>
        <dbReference type="ARBA" id="ARBA00004496"/>
    </source>
</evidence>
<dbReference type="Proteomes" id="UP001623661">
    <property type="component" value="Unassembled WGS sequence"/>
</dbReference>
<dbReference type="SUPFAM" id="SSF55594">
    <property type="entry name" value="HPr-like"/>
    <property type="match status" value="1"/>
</dbReference>
<dbReference type="InterPro" id="IPR000032">
    <property type="entry name" value="HPr-like"/>
</dbReference>
<dbReference type="PANTHER" id="PTHR33705">
    <property type="entry name" value="PHOSPHOCARRIER PROTEIN HPR"/>
    <property type="match status" value="1"/>
</dbReference>
<dbReference type="Gene3D" id="3.30.1340.10">
    <property type="entry name" value="HPr-like"/>
    <property type="match status" value="1"/>
</dbReference>
<name>A0ABW8TS71_9CLOT</name>
<keyword evidence="6" id="KW-1185">Reference proteome</keyword>
<organism evidence="5 6">
    <name type="scientific">Candidatus Clostridium radicumherbarum</name>
    <dbReference type="NCBI Taxonomy" id="3381662"/>
    <lineage>
        <taxon>Bacteria</taxon>
        <taxon>Bacillati</taxon>
        <taxon>Bacillota</taxon>
        <taxon>Clostridia</taxon>
        <taxon>Eubacteriales</taxon>
        <taxon>Clostridiaceae</taxon>
        <taxon>Clostridium</taxon>
    </lineage>
</organism>
<dbReference type="InterPro" id="IPR050399">
    <property type="entry name" value="HPr"/>
</dbReference>
<comment type="subcellular location">
    <subcellularLocation>
        <location evidence="1">Cytoplasm</location>
    </subcellularLocation>
</comment>
<dbReference type="InterPro" id="IPR035895">
    <property type="entry name" value="HPr-like_sf"/>
</dbReference>
<protein>
    <submittedName>
        <fullName evidence="5">HPr family phosphocarrier protein</fullName>
    </submittedName>
</protein>
<evidence type="ECO:0000313" key="5">
    <source>
        <dbReference type="EMBL" id="MFL0267993.1"/>
    </source>
</evidence>
<evidence type="ECO:0000259" key="4">
    <source>
        <dbReference type="PROSITE" id="PS51350"/>
    </source>
</evidence>
<sequence length="85" mass="9452">MKKFEYVITEPGGIHARPAGMLAKAAFRYKSIITIEKDGKKIDVKRLMALMALAVKCGETAIFTIEGEDEDIASTELEIFCKENL</sequence>
<comment type="caution">
    <text evidence="5">The sequence shown here is derived from an EMBL/GenBank/DDBJ whole genome shotgun (WGS) entry which is preliminary data.</text>
</comment>
<accession>A0ABW8TS71</accession>
<gene>
    <name evidence="5" type="ORF">ACJDUH_07750</name>
</gene>
<keyword evidence="2" id="KW-0963">Cytoplasm</keyword>
<evidence type="ECO:0000313" key="6">
    <source>
        <dbReference type="Proteomes" id="UP001623661"/>
    </source>
</evidence>
<dbReference type="PANTHER" id="PTHR33705:SF2">
    <property type="entry name" value="PHOSPHOCARRIER PROTEIN NPR"/>
    <property type="match status" value="1"/>
</dbReference>
<evidence type="ECO:0000256" key="3">
    <source>
        <dbReference type="ARBA" id="ARBA00022683"/>
    </source>
</evidence>
<dbReference type="RefSeq" id="WP_406764578.1">
    <property type="nucleotide sequence ID" value="NZ_JBJHZY010000001.1"/>
</dbReference>
<dbReference type="PRINTS" id="PR00107">
    <property type="entry name" value="PHOSPHOCPHPR"/>
</dbReference>
<proteinExistence type="predicted"/>
<dbReference type="PROSITE" id="PS51350">
    <property type="entry name" value="PTS_HPR_DOM"/>
    <property type="match status" value="1"/>
</dbReference>
<keyword evidence="3" id="KW-0598">Phosphotransferase system</keyword>
<dbReference type="NCBIfam" id="TIGR01003">
    <property type="entry name" value="PTS_HPr_family"/>
    <property type="match status" value="1"/>
</dbReference>
<feature type="domain" description="HPr" evidence="4">
    <location>
        <begin position="1"/>
        <end position="85"/>
    </location>
</feature>